<dbReference type="PANTHER" id="PTHR45642">
    <property type="entry name" value="GDSL ESTERASE/LIPASE EXL3"/>
    <property type="match status" value="1"/>
</dbReference>
<gene>
    <name evidence="2" type="ORF">CB5_LOCUS5546</name>
</gene>
<dbReference type="Gene3D" id="3.40.50.1110">
    <property type="entry name" value="SGNH hydrolase"/>
    <property type="match status" value="1"/>
</dbReference>
<comment type="similarity">
    <text evidence="1">Belongs to the 'GDSL' lipolytic enzyme family.</text>
</comment>
<dbReference type="PANTHER" id="PTHR45642:SF7">
    <property type="entry name" value="GDSL ESTERASE_LIPASE"/>
    <property type="match status" value="1"/>
</dbReference>
<dbReference type="InterPro" id="IPR035669">
    <property type="entry name" value="SGNH_plant_lipase-like"/>
</dbReference>
<evidence type="ECO:0000313" key="2">
    <source>
        <dbReference type="EMBL" id="CAD1822335.1"/>
    </source>
</evidence>
<dbReference type="Pfam" id="PF00657">
    <property type="entry name" value="Lipase_GDSL"/>
    <property type="match status" value="1"/>
</dbReference>
<dbReference type="CDD" id="cd01837">
    <property type="entry name" value="SGNH_plant_lipase_like"/>
    <property type="match status" value="1"/>
</dbReference>
<accession>A0A6V7NUQ5</accession>
<proteinExistence type="inferred from homology"/>
<evidence type="ECO:0000256" key="1">
    <source>
        <dbReference type="ARBA" id="ARBA00008668"/>
    </source>
</evidence>
<dbReference type="InterPro" id="IPR036514">
    <property type="entry name" value="SGNH_hydro_sf"/>
</dbReference>
<reference evidence="2" key="1">
    <citation type="submission" date="2020-07" db="EMBL/GenBank/DDBJ databases">
        <authorList>
            <person name="Lin J."/>
        </authorList>
    </citation>
    <scope>NUCLEOTIDE SEQUENCE</scope>
</reference>
<organism evidence="2">
    <name type="scientific">Ananas comosus var. bracteatus</name>
    <name type="common">red pineapple</name>
    <dbReference type="NCBI Taxonomy" id="296719"/>
    <lineage>
        <taxon>Eukaryota</taxon>
        <taxon>Viridiplantae</taxon>
        <taxon>Streptophyta</taxon>
        <taxon>Embryophyta</taxon>
        <taxon>Tracheophyta</taxon>
        <taxon>Spermatophyta</taxon>
        <taxon>Magnoliopsida</taxon>
        <taxon>Liliopsida</taxon>
        <taxon>Poales</taxon>
        <taxon>Bromeliaceae</taxon>
        <taxon>Bromelioideae</taxon>
        <taxon>Ananas</taxon>
    </lineage>
</organism>
<dbReference type="GO" id="GO:0016788">
    <property type="term" value="F:hydrolase activity, acting on ester bonds"/>
    <property type="evidence" value="ECO:0007669"/>
    <property type="project" value="InterPro"/>
</dbReference>
<dbReference type="InterPro" id="IPR001087">
    <property type="entry name" value="GDSL"/>
</dbReference>
<dbReference type="EMBL" id="LR862142">
    <property type="protein sequence ID" value="CAD1822335.1"/>
    <property type="molecule type" value="Genomic_DNA"/>
</dbReference>
<protein>
    <recommendedName>
        <fullName evidence="3">GDSL esterase/lipase</fullName>
    </recommendedName>
</protein>
<evidence type="ECO:0008006" key="3">
    <source>
        <dbReference type="Google" id="ProtNLM"/>
    </source>
</evidence>
<dbReference type="AlphaFoldDB" id="A0A6V7NUQ5"/>
<name>A0A6V7NUQ5_ANACO</name>
<dbReference type="SUPFAM" id="SSF52266">
    <property type="entry name" value="SGNH hydrolase"/>
    <property type="match status" value="1"/>
</dbReference>
<sequence>MKRYKFDETIGQAQLSPVYIGLESFRLLLHSKERETNNGRVQRHSEFFDVHAMPIMRPSSCIRALAGGCGAPDAERHVPAGVRGLDGRSRNNNRLLTTAKANFSPYGRDFFNHTPTGRFCDGRLATDIFSEKVGSTKVIPAFLDPNLKPEQLKYGVSFASAASGYDELTSKEIIKDAVFVISAGTNDLLQSYLSMNQPNQTMPKYENYLINLTSNYVKVMNELGGTRFVLVGVPPFGCLPIVRTLFGVENCSSELNAVASSFNSKLVTMLGVLKRKLRVRAAYMDIFTIMYEATRNPEKFGLLETSKGCCGSGLMEVGDTCKNQTTCEDPHKYVYWDAVHPTERMYEIVADYAMITAFREIFG</sequence>
<dbReference type="InterPro" id="IPR050592">
    <property type="entry name" value="GDSL_lipolytic_enzyme"/>
</dbReference>